<reference evidence="3" key="1">
    <citation type="submission" date="2015-01" db="EMBL/GenBank/DDBJ databases">
        <title>Transcriptome Assembly of Fopius arisanus.</title>
        <authorList>
            <person name="Geib S."/>
        </authorList>
    </citation>
    <scope>NUCLEOTIDE SEQUENCE</scope>
</reference>
<dbReference type="EMBL" id="GBYB01001693">
    <property type="protein sequence ID" value="JAG71460.1"/>
    <property type="molecule type" value="Transcribed_RNA"/>
</dbReference>
<evidence type="ECO:0000313" key="5">
    <source>
        <dbReference type="Proteomes" id="UP000694866"/>
    </source>
</evidence>
<evidence type="ECO:0000313" key="3">
    <source>
        <dbReference type="EMBL" id="JAG71459.1"/>
    </source>
</evidence>
<dbReference type="EMBL" id="GBYB01001692">
    <property type="protein sequence ID" value="JAG71459.1"/>
    <property type="molecule type" value="Transcribed_RNA"/>
</dbReference>
<name>A0A0C9QM46_9HYME</name>
<accession>A0A0C9QM46</accession>
<feature type="transmembrane region" description="Helical" evidence="2">
    <location>
        <begin position="88"/>
        <end position="111"/>
    </location>
</feature>
<evidence type="ECO:0000256" key="2">
    <source>
        <dbReference type="SAM" id="Phobius"/>
    </source>
</evidence>
<feature type="transmembrane region" description="Helical" evidence="2">
    <location>
        <begin position="118"/>
        <end position="137"/>
    </location>
</feature>
<organism evidence="3">
    <name type="scientific">Fopius arisanus</name>
    <dbReference type="NCBI Taxonomy" id="64838"/>
    <lineage>
        <taxon>Eukaryota</taxon>
        <taxon>Metazoa</taxon>
        <taxon>Ecdysozoa</taxon>
        <taxon>Arthropoda</taxon>
        <taxon>Hexapoda</taxon>
        <taxon>Insecta</taxon>
        <taxon>Pterygota</taxon>
        <taxon>Neoptera</taxon>
        <taxon>Endopterygota</taxon>
        <taxon>Hymenoptera</taxon>
        <taxon>Apocrita</taxon>
        <taxon>Ichneumonoidea</taxon>
        <taxon>Braconidae</taxon>
        <taxon>Opiinae</taxon>
        <taxon>Fopius</taxon>
    </lineage>
</organism>
<feature type="transmembrane region" description="Helical" evidence="2">
    <location>
        <begin position="550"/>
        <end position="571"/>
    </location>
</feature>
<dbReference type="PANTHER" id="PTHR11360">
    <property type="entry name" value="MONOCARBOXYLATE TRANSPORTER"/>
    <property type="match status" value="1"/>
</dbReference>
<dbReference type="PANTHER" id="PTHR11360:SF309">
    <property type="entry name" value="MONOCARBOXYLATE TRANSPORTER 7-LIKE PROTEIN"/>
    <property type="match status" value="1"/>
</dbReference>
<evidence type="ECO:0000313" key="6">
    <source>
        <dbReference type="RefSeq" id="XP_011313842.1"/>
    </source>
</evidence>
<feature type="transmembrane region" description="Helical" evidence="2">
    <location>
        <begin position="49"/>
        <end position="76"/>
    </location>
</feature>
<evidence type="ECO:0000313" key="4">
    <source>
        <dbReference type="EMBL" id="JAG71460.1"/>
    </source>
</evidence>
<dbReference type="InterPro" id="IPR011701">
    <property type="entry name" value="MFS"/>
</dbReference>
<dbReference type="Gene3D" id="1.20.1250.20">
    <property type="entry name" value="MFS general substrate transporter like domains"/>
    <property type="match status" value="2"/>
</dbReference>
<feature type="transmembrane region" description="Helical" evidence="2">
    <location>
        <begin position="202"/>
        <end position="224"/>
    </location>
</feature>
<dbReference type="KEGG" id="fas:105273233"/>
<feature type="transmembrane region" description="Helical" evidence="2">
    <location>
        <begin position="174"/>
        <end position="196"/>
    </location>
</feature>
<feature type="transmembrane region" description="Helical" evidence="2">
    <location>
        <begin position="461"/>
        <end position="483"/>
    </location>
</feature>
<dbReference type="AlphaFoldDB" id="A0A0C9QM46"/>
<feature type="transmembrane region" description="Helical" evidence="2">
    <location>
        <begin position="143"/>
        <end position="167"/>
    </location>
</feature>
<dbReference type="RefSeq" id="XP_011313842.1">
    <property type="nucleotide sequence ID" value="XM_011315540.1"/>
</dbReference>
<keyword evidence="5" id="KW-1185">Reference proteome</keyword>
<dbReference type="GeneID" id="105273233"/>
<dbReference type="Pfam" id="PF07690">
    <property type="entry name" value="MFS_1"/>
    <property type="match status" value="1"/>
</dbReference>
<protein>
    <submittedName>
        <fullName evidence="4">Slc16a6_0 protein</fullName>
    </submittedName>
    <submittedName>
        <fullName evidence="3">Slc16a6_1 protein</fullName>
    </submittedName>
</protein>
<reference evidence="6" key="2">
    <citation type="submission" date="2025-04" db="UniProtKB">
        <authorList>
            <consortium name="RefSeq"/>
        </authorList>
    </citation>
    <scope>IDENTIFICATION</scope>
    <source>
        <strain evidence="6">USDA-PBARC FA_bdor</strain>
        <tissue evidence="6">Whole organism</tissue>
    </source>
</reference>
<feature type="transmembrane region" description="Helical" evidence="2">
    <location>
        <begin position="490"/>
        <end position="508"/>
    </location>
</feature>
<dbReference type="GO" id="GO:0008028">
    <property type="term" value="F:monocarboxylic acid transmembrane transporter activity"/>
    <property type="evidence" value="ECO:0007669"/>
    <property type="project" value="TreeGrafter"/>
</dbReference>
<evidence type="ECO:0000256" key="1">
    <source>
        <dbReference type="SAM" id="MobiDB-lite"/>
    </source>
</evidence>
<sequence length="613" mass="67844">MVEPSSASDEKEINKKNERAELRLHETAYFDSDDDDKLTLEDLAPDGGWGWMVALAMILVLVTIFGATPCFAIIFGEFFEATGQGGSMMTLLNSVFMISYSLSGLLTNVLLKKYSMRGVGVAGAVLFSVPNVMLAFVTHVYEMAIISFIQGAGAGFVYTILNANFYAYFVKKRAIVMSAAQVIVGIGSIVYPIWIAQMMETYGFRGTAALVGAMSLNGIMGMMLMHPVQWHLRDPEEVREERRKMRAEKLSQDSGLSDMFNHVGVKDRRFTLGDINLSLETGRWNSLENFRCKKSGLVHSSILIESQKEQAERTYSAGDGGLFRPRSKSGSGRPKLPLQQTFSITSASSIGSIAGALVGAQQRMEYLPKHVNGHDGKTEQKLEEQKDLITKETSLDKMKNDEFSTMKILSDLLELSLLKDRQFMIMSLGMSFVFVSDYTFSSLLTLAMLESGYTTNDTSMTITVGATAELVSRIFLVVFTLFVKARAKTLFFFATIAMAGVKIAFFYLESSLTGIMVSSVLIGIVRSWLSVPQPLVVVENHPVEKYAACYGIYSLVSGFIIITAGPFLGLVKDVTGSFKVCQLFLIATNCLLILPWGLEMVRKFWKRKSTPEK</sequence>
<feature type="transmembrane region" description="Helical" evidence="2">
    <location>
        <begin position="577"/>
        <end position="598"/>
    </location>
</feature>
<dbReference type="SUPFAM" id="SSF103473">
    <property type="entry name" value="MFS general substrate transporter"/>
    <property type="match status" value="1"/>
</dbReference>
<keyword evidence="2" id="KW-0472">Membrane</keyword>
<feature type="transmembrane region" description="Helical" evidence="2">
    <location>
        <begin position="514"/>
        <end position="538"/>
    </location>
</feature>
<feature type="transmembrane region" description="Helical" evidence="2">
    <location>
        <begin position="423"/>
        <end position="449"/>
    </location>
</feature>
<accession>A0A9R1UAT7</accession>
<dbReference type="OrthoDB" id="6499973at2759"/>
<dbReference type="Proteomes" id="UP000694866">
    <property type="component" value="Unplaced"/>
</dbReference>
<feature type="region of interest" description="Disordered" evidence="1">
    <location>
        <begin position="314"/>
        <end position="336"/>
    </location>
</feature>
<proteinExistence type="predicted"/>
<keyword evidence="2" id="KW-0812">Transmembrane</keyword>
<dbReference type="InterPro" id="IPR050327">
    <property type="entry name" value="Proton-linked_MCT"/>
</dbReference>
<dbReference type="InterPro" id="IPR036259">
    <property type="entry name" value="MFS_trans_sf"/>
</dbReference>
<gene>
    <name evidence="3" type="primary">Slc16a6_1</name>
    <name evidence="6" type="synonym">LOC105273233</name>
    <name evidence="4" type="synonym">Slc16a6_0</name>
    <name evidence="3" type="ORF">g.25447</name>
    <name evidence="4" type="ORF">g.25460</name>
</gene>
<keyword evidence="2" id="KW-1133">Transmembrane helix</keyword>